<dbReference type="Pfam" id="PF25004">
    <property type="entry name" value="DUF7782"/>
    <property type="match status" value="1"/>
</dbReference>
<keyword evidence="2" id="KW-0698">rRNA processing</keyword>
<evidence type="ECO:0000259" key="7">
    <source>
        <dbReference type="Pfam" id="PF25004"/>
    </source>
</evidence>
<comment type="caution">
    <text evidence="8">The sequence shown here is derived from an EMBL/GenBank/DDBJ whole genome shotgun (WGS) entry which is preliminary data.</text>
</comment>
<dbReference type="EMBL" id="JBBUKT010000016">
    <property type="protein sequence ID" value="MEK7954176.1"/>
    <property type="molecule type" value="Genomic_DNA"/>
</dbReference>
<dbReference type="Gene3D" id="3.40.50.150">
    <property type="entry name" value="Vaccinia Virus protein VP39"/>
    <property type="match status" value="1"/>
</dbReference>
<dbReference type="PANTHER" id="PTHR47816">
    <property type="entry name" value="RIBOSOMAL RNA SMALL SUBUNIT METHYLTRANSFERASE C"/>
    <property type="match status" value="1"/>
</dbReference>
<evidence type="ECO:0000313" key="9">
    <source>
        <dbReference type="Proteomes" id="UP001371305"/>
    </source>
</evidence>
<name>A0ABU9B2A9_9BACT</name>
<organism evidence="8 9">
    <name type="scientific">Luteolibacter soli</name>
    <dbReference type="NCBI Taxonomy" id="3135280"/>
    <lineage>
        <taxon>Bacteria</taxon>
        <taxon>Pseudomonadati</taxon>
        <taxon>Verrucomicrobiota</taxon>
        <taxon>Verrucomicrobiia</taxon>
        <taxon>Verrucomicrobiales</taxon>
        <taxon>Verrucomicrobiaceae</taxon>
        <taxon>Luteolibacter</taxon>
    </lineage>
</organism>
<dbReference type="CDD" id="cd02440">
    <property type="entry name" value="AdoMet_MTases"/>
    <property type="match status" value="1"/>
</dbReference>
<evidence type="ECO:0000256" key="1">
    <source>
        <dbReference type="ARBA" id="ARBA00022490"/>
    </source>
</evidence>
<keyword evidence="9" id="KW-1185">Reference proteome</keyword>
<feature type="domain" description="Methyltransferase small" evidence="6">
    <location>
        <begin position="94"/>
        <end position="222"/>
    </location>
</feature>
<protein>
    <submittedName>
        <fullName evidence="8">Methyltransferase</fullName>
    </submittedName>
</protein>
<dbReference type="InterPro" id="IPR029063">
    <property type="entry name" value="SAM-dependent_MTases_sf"/>
</dbReference>
<evidence type="ECO:0000256" key="3">
    <source>
        <dbReference type="ARBA" id="ARBA00022603"/>
    </source>
</evidence>
<keyword evidence="4" id="KW-0808">Transferase</keyword>
<keyword evidence="1" id="KW-0963">Cytoplasm</keyword>
<evidence type="ECO:0000256" key="5">
    <source>
        <dbReference type="ARBA" id="ARBA00022691"/>
    </source>
</evidence>
<keyword evidence="5" id="KW-0949">S-adenosyl-L-methionine</keyword>
<feature type="domain" description="DUF7782" evidence="7">
    <location>
        <begin position="336"/>
        <end position="444"/>
    </location>
</feature>
<keyword evidence="3 8" id="KW-0489">Methyltransferase</keyword>
<accession>A0ABU9B2A9</accession>
<gene>
    <name evidence="8" type="ORF">WKV53_26905</name>
</gene>
<dbReference type="Pfam" id="PF05175">
    <property type="entry name" value="MTS"/>
    <property type="match status" value="1"/>
</dbReference>
<dbReference type="InterPro" id="IPR046977">
    <property type="entry name" value="RsmC/RlmG"/>
</dbReference>
<proteinExistence type="predicted"/>
<evidence type="ECO:0000313" key="8">
    <source>
        <dbReference type="EMBL" id="MEK7954176.1"/>
    </source>
</evidence>
<dbReference type="PANTHER" id="PTHR47816:SF4">
    <property type="entry name" value="RIBOSOMAL RNA SMALL SUBUNIT METHYLTRANSFERASE C"/>
    <property type="match status" value="1"/>
</dbReference>
<dbReference type="InterPro" id="IPR002052">
    <property type="entry name" value="DNA_methylase_N6_adenine_CS"/>
</dbReference>
<dbReference type="GO" id="GO:0008168">
    <property type="term" value="F:methyltransferase activity"/>
    <property type="evidence" value="ECO:0007669"/>
    <property type="project" value="UniProtKB-KW"/>
</dbReference>
<dbReference type="PROSITE" id="PS00092">
    <property type="entry name" value="N6_MTASE"/>
    <property type="match status" value="1"/>
</dbReference>
<evidence type="ECO:0000256" key="4">
    <source>
        <dbReference type="ARBA" id="ARBA00022679"/>
    </source>
</evidence>
<dbReference type="Proteomes" id="UP001371305">
    <property type="component" value="Unassembled WGS sequence"/>
</dbReference>
<dbReference type="SUPFAM" id="SSF53335">
    <property type="entry name" value="S-adenosyl-L-methionine-dependent methyltransferases"/>
    <property type="match status" value="1"/>
</dbReference>
<evidence type="ECO:0000256" key="2">
    <source>
        <dbReference type="ARBA" id="ARBA00022552"/>
    </source>
</evidence>
<sequence>MRRAALLGRAPAGSTIHTLIRLFTLGDSVEPAEAMIALGEAASGLLEIGFLKASDGKVRSLYQISPVGDTWVACDFNHRQGEDADEFVMGVGPSSLLLASLTPLVKGRVLELACGIGWLAGALARKGCEVTGTDLNPRALEFARFSARLAGAEAIDFRHGDGFSPVAGETFDLIVSNPPYVQSPGGGMIFKEAPAGDSVCARLLRALPQHLSPGGIAVVLINWTHANDDDWTEAPLSWVPAEGMRRWLFQSDCSSPADYAWKWISGDLHFQDEQAAEQEIQRWLRHYQEIGARRVSGGFMVLQKCEPGEEWTRTESRAAESIGSNAGNDVLRVLASENWLQAGHDVLHSRYEVPAGIVAEARMSLGDAGWVRDTIRLTSPARLSYDGQIDENILRLLAVVHAGGTPADMVAEIRTRPQFAAVPDLPERIAELVRELVSHGMLVPVTGSAEFIPPGQ</sequence>
<dbReference type="InterPro" id="IPR007848">
    <property type="entry name" value="Small_mtfrase_dom"/>
</dbReference>
<dbReference type="GO" id="GO:0032259">
    <property type="term" value="P:methylation"/>
    <property type="evidence" value="ECO:0007669"/>
    <property type="project" value="UniProtKB-KW"/>
</dbReference>
<dbReference type="InterPro" id="IPR056684">
    <property type="entry name" value="DUF7782"/>
</dbReference>
<reference evidence="8 9" key="1">
    <citation type="submission" date="2024-04" db="EMBL/GenBank/DDBJ databases">
        <title>Luteolibacter sp. isolated from soil.</title>
        <authorList>
            <person name="An J."/>
        </authorList>
    </citation>
    <scope>NUCLEOTIDE SEQUENCE [LARGE SCALE GENOMIC DNA]</scope>
    <source>
        <strain evidence="8 9">Y139</strain>
    </source>
</reference>
<evidence type="ECO:0000259" key="6">
    <source>
        <dbReference type="Pfam" id="PF05175"/>
    </source>
</evidence>